<proteinExistence type="predicted"/>
<dbReference type="AlphaFoldDB" id="A0AAJ7WJG6"/>
<organism evidence="2 3">
    <name type="scientific">Galendromus occidentalis</name>
    <name type="common">western predatory mite</name>
    <dbReference type="NCBI Taxonomy" id="34638"/>
    <lineage>
        <taxon>Eukaryota</taxon>
        <taxon>Metazoa</taxon>
        <taxon>Ecdysozoa</taxon>
        <taxon>Arthropoda</taxon>
        <taxon>Chelicerata</taxon>
        <taxon>Arachnida</taxon>
        <taxon>Acari</taxon>
        <taxon>Parasitiformes</taxon>
        <taxon>Mesostigmata</taxon>
        <taxon>Gamasina</taxon>
        <taxon>Phytoseioidea</taxon>
        <taxon>Phytoseiidae</taxon>
        <taxon>Typhlodrominae</taxon>
        <taxon>Galendromus</taxon>
    </lineage>
</organism>
<accession>A0AAJ7WJG6</accession>
<protein>
    <submittedName>
        <fullName evidence="3">Uncharacterized protein LOC100898961</fullName>
    </submittedName>
</protein>
<dbReference type="KEGG" id="goe:100898961"/>
<keyword evidence="1" id="KW-0812">Transmembrane</keyword>
<evidence type="ECO:0000256" key="1">
    <source>
        <dbReference type="SAM" id="Phobius"/>
    </source>
</evidence>
<keyword evidence="1" id="KW-0472">Membrane</keyword>
<keyword evidence="1" id="KW-1133">Transmembrane helix</keyword>
<dbReference type="Proteomes" id="UP000694867">
    <property type="component" value="Unplaced"/>
</dbReference>
<evidence type="ECO:0000313" key="2">
    <source>
        <dbReference type="Proteomes" id="UP000694867"/>
    </source>
</evidence>
<dbReference type="RefSeq" id="XP_028968208.1">
    <property type="nucleotide sequence ID" value="XM_029112375.1"/>
</dbReference>
<sequence length="396" mass="46241">MEAERLSNSESAVTSRSNFWCRRFQDQVVRLLGVASSVPPWRKSIFILIIVGFLLNVADLLNRILIFEESLPEKKLILTLIFFTPSVRIPYLISRNHTKLRENNLMLPSLRDRFYELHYKRKVNDAAANYTIALGQHIGGMHSRRCSRALFLTPRVVNLKASTALLYQGYYGLQDTPPYTFSRRNVIPTPEDRNSRWNLRNQMAEQNEANLYTITFDGRSVAAYIRFLNRKAREEGLFTQELDNGSNVLDLLLFQHYSEGKELPAWADLRKLNFCYDAIIRTLVKGFEQKLAKRILEDVLSRLHKLKNDLPSYNVVFYATDYEELLGLDKYLNIVLPFQFVYRHGYTVWEVLHMQTDRTIQKPKVHTYRNEHTGMKNVTSILQVLEAAGYQPPRQQ</sequence>
<evidence type="ECO:0000313" key="3">
    <source>
        <dbReference type="RefSeq" id="XP_028968208.1"/>
    </source>
</evidence>
<gene>
    <name evidence="3" type="primary">LOC100898961</name>
</gene>
<name>A0AAJ7WJG6_9ACAR</name>
<feature type="transmembrane region" description="Helical" evidence="1">
    <location>
        <begin position="45"/>
        <end position="64"/>
    </location>
</feature>
<reference evidence="3" key="1">
    <citation type="submission" date="2025-08" db="UniProtKB">
        <authorList>
            <consortium name="RefSeq"/>
        </authorList>
    </citation>
    <scope>IDENTIFICATION</scope>
</reference>
<keyword evidence="2" id="KW-1185">Reference proteome</keyword>
<dbReference type="GeneID" id="100898961"/>